<accession>A0A2T4ILS8</accession>
<dbReference type="RefSeq" id="WP_107652777.1">
    <property type="nucleotide sequence ID" value="NZ_PZJX01000061.1"/>
</dbReference>
<organism evidence="1 2">
    <name type="scientific">Mesorhizobium helmanticense</name>
    <dbReference type="NCBI Taxonomy" id="1776423"/>
    <lineage>
        <taxon>Bacteria</taxon>
        <taxon>Pseudomonadati</taxon>
        <taxon>Pseudomonadota</taxon>
        <taxon>Alphaproteobacteria</taxon>
        <taxon>Hyphomicrobiales</taxon>
        <taxon>Phyllobacteriaceae</taxon>
        <taxon>Mesorhizobium</taxon>
    </lineage>
</organism>
<dbReference type="EMBL" id="PZJX01000061">
    <property type="protein sequence ID" value="PTE06607.1"/>
    <property type="molecule type" value="Genomic_DNA"/>
</dbReference>
<dbReference type="AlphaFoldDB" id="A0A2T4ILS8"/>
<keyword evidence="2" id="KW-1185">Reference proteome</keyword>
<reference evidence="1 2" key="1">
    <citation type="submission" date="2018-03" db="EMBL/GenBank/DDBJ databases">
        <title>Genome sequence of the symbiotic type strain Mesorhizobium helmanticense CSLC115NT isolated from Lotus corniculatus nodules.</title>
        <authorList>
            <person name="Sannazzaro A.I."/>
            <person name="Torres Tejerizo G.A."/>
            <person name="Dip D."/>
            <person name="Caballero M."/>
            <person name="Pistorio M."/>
            <person name="Estrella M.J."/>
        </authorList>
    </citation>
    <scope>NUCLEOTIDE SEQUENCE [LARGE SCALE GENOMIC DNA]</scope>
    <source>
        <strain evidence="1 2">CSLC115N</strain>
    </source>
</reference>
<sequence length="92" mass="10340">MKTSEIPAFVDEVIKAGCDICAVGHDKYVFGDADLSPSELKFALPELERIEQTYGDRDFLIREIAAYLRSIGRYLEVGSSAKHWSANTKTRQ</sequence>
<name>A0A2T4ILS8_9HYPH</name>
<dbReference type="OrthoDB" id="8420231at2"/>
<protein>
    <submittedName>
        <fullName evidence="1">Uncharacterized protein</fullName>
    </submittedName>
</protein>
<evidence type="ECO:0000313" key="1">
    <source>
        <dbReference type="EMBL" id="PTE06607.1"/>
    </source>
</evidence>
<comment type="caution">
    <text evidence="1">The sequence shown here is derived from an EMBL/GenBank/DDBJ whole genome shotgun (WGS) entry which is preliminary data.</text>
</comment>
<gene>
    <name evidence="1" type="ORF">C9427_30760</name>
</gene>
<proteinExistence type="predicted"/>
<dbReference type="Proteomes" id="UP000240259">
    <property type="component" value="Unassembled WGS sequence"/>
</dbReference>
<evidence type="ECO:0000313" key="2">
    <source>
        <dbReference type="Proteomes" id="UP000240259"/>
    </source>
</evidence>